<keyword evidence="1" id="KW-0472">Membrane</keyword>
<dbReference type="PANTHER" id="PTHR34980:SF3">
    <property type="entry name" value="BLR8105 PROTEIN"/>
    <property type="match status" value="1"/>
</dbReference>
<feature type="transmembrane region" description="Helical" evidence="1">
    <location>
        <begin position="52"/>
        <end position="71"/>
    </location>
</feature>
<proteinExistence type="predicted"/>
<keyword evidence="1" id="KW-0812">Transmembrane</keyword>
<organism evidence="2 3">
    <name type="scientific">Chelativorans petroleitrophicus</name>
    <dbReference type="NCBI Taxonomy" id="2975484"/>
    <lineage>
        <taxon>Bacteria</taxon>
        <taxon>Pseudomonadati</taxon>
        <taxon>Pseudomonadota</taxon>
        <taxon>Alphaproteobacteria</taxon>
        <taxon>Hyphomicrobiales</taxon>
        <taxon>Phyllobacteriaceae</taxon>
        <taxon>Chelativorans</taxon>
    </lineage>
</organism>
<feature type="transmembrane region" description="Helical" evidence="1">
    <location>
        <begin position="83"/>
        <end position="107"/>
    </location>
</feature>
<dbReference type="Proteomes" id="UP001149009">
    <property type="component" value="Unassembled WGS sequence"/>
</dbReference>
<evidence type="ECO:0000313" key="2">
    <source>
        <dbReference type="EMBL" id="MCT8990182.1"/>
    </source>
</evidence>
<dbReference type="InterPro" id="IPR008523">
    <property type="entry name" value="DUF805"/>
</dbReference>
<sequence length="122" mass="13498">MDGKTLIWLLFGFSGRISRAVYFLANIFVGLFPLFALYRLTLLPEGAEEQSGWTLFFLASAVVGLWTQLALGVKRLHDFDKPGILAATLFIPLFSIFVFLLLCFYPGDAGANQYGKQTNAPA</sequence>
<feature type="transmembrane region" description="Helical" evidence="1">
    <location>
        <begin position="21"/>
        <end position="40"/>
    </location>
</feature>
<dbReference type="RefSeq" id="WP_261515041.1">
    <property type="nucleotide sequence ID" value="NZ_JAODNV010000008.1"/>
</dbReference>
<dbReference type="AlphaFoldDB" id="A0A9X2X9P3"/>
<keyword evidence="3" id="KW-1185">Reference proteome</keyword>
<gene>
    <name evidence="2" type="ORF">NYR54_07720</name>
</gene>
<dbReference type="PANTHER" id="PTHR34980">
    <property type="entry name" value="INNER MEMBRANE PROTEIN-RELATED-RELATED"/>
    <property type="match status" value="1"/>
</dbReference>
<name>A0A9X2X9P3_9HYPH</name>
<dbReference type="Pfam" id="PF05656">
    <property type="entry name" value="DUF805"/>
    <property type="match status" value="1"/>
</dbReference>
<dbReference type="EMBL" id="JAODNV010000008">
    <property type="protein sequence ID" value="MCT8990182.1"/>
    <property type="molecule type" value="Genomic_DNA"/>
</dbReference>
<comment type="caution">
    <text evidence="2">The sequence shown here is derived from an EMBL/GenBank/DDBJ whole genome shotgun (WGS) entry which is preliminary data.</text>
</comment>
<dbReference type="GO" id="GO:0005886">
    <property type="term" value="C:plasma membrane"/>
    <property type="evidence" value="ECO:0007669"/>
    <property type="project" value="TreeGrafter"/>
</dbReference>
<reference evidence="2" key="1">
    <citation type="submission" date="2022-08" db="EMBL/GenBank/DDBJ databases">
        <title>Chelativorans sichuanense sp. nov., a paraffin oil-degrading bacterium isolated from a mixture of oil-based drill cuttings and paddy soil.</title>
        <authorList>
            <person name="Yu J."/>
            <person name="Liu H."/>
            <person name="Chen Q."/>
        </authorList>
    </citation>
    <scope>NUCLEOTIDE SEQUENCE</scope>
    <source>
        <strain evidence="2">SCAU 2101</strain>
    </source>
</reference>
<keyword evidence="1" id="KW-1133">Transmembrane helix</keyword>
<evidence type="ECO:0000256" key="1">
    <source>
        <dbReference type="SAM" id="Phobius"/>
    </source>
</evidence>
<evidence type="ECO:0000313" key="3">
    <source>
        <dbReference type="Proteomes" id="UP001149009"/>
    </source>
</evidence>
<protein>
    <submittedName>
        <fullName evidence="2">DUF805 domain-containing protein</fullName>
    </submittedName>
</protein>
<accession>A0A9X2X9P3</accession>